<dbReference type="Proteomes" id="UP000621799">
    <property type="component" value="Unassembled WGS sequence"/>
</dbReference>
<feature type="modified residue" description="4-aspartylphosphate" evidence="5">
    <location>
        <position position="61"/>
    </location>
</feature>
<dbReference type="SMART" id="SM00448">
    <property type="entry name" value="REC"/>
    <property type="match status" value="1"/>
</dbReference>
<dbReference type="InterPro" id="IPR036890">
    <property type="entry name" value="HATPase_C_sf"/>
</dbReference>
<dbReference type="GO" id="GO:0000160">
    <property type="term" value="P:phosphorelay signal transduction system"/>
    <property type="evidence" value="ECO:0007669"/>
    <property type="project" value="UniProtKB-KW"/>
</dbReference>
<evidence type="ECO:0000313" key="10">
    <source>
        <dbReference type="Proteomes" id="UP000621799"/>
    </source>
</evidence>
<dbReference type="Gene3D" id="3.30.565.10">
    <property type="entry name" value="Histidine kinase-like ATPase, C-terminal domain"/>
    <property type="match status" value="1"/>
</dbReference>
<dbReference type="GO" id="GO:0004673">
    <property type="term" value="F:protein histidine kinase activity"/>
    <property type="evidence" value="ECO:0007669"/>
    <property type="project" value="UniProtKB-EC"/>
</dbReference>
<dbReference type="InterPro" id="IPR005467">
    <property type="entry name" value="His_kinase_dom"/>
</dbReference>
<keyword evidence="6" id="KW-0175">Coiled coil</keyword>
<feature type="domain" description="Histidine kinase" evidence="7">
    <location>
        <begin position="173"/>
        <end position="432"/>
    </location>
</feature>
<feature type="domain" description="Response regulatory" evidence="8">
    <location>
        <begin position="12"/>
        <end position="128"/>
    </location>
</feature>
<reference evidence="9" key="1">
    <citation type="submission" date="2020-10" db="EMBL/GenBank/DDBJ databases">
        <authorList>
            <person name="Castelo-Branco R."/>
            <person name="Eusebio N."/>
            <person name="Adriana R."/>
            <person name="Vieira A."/>
            <person name="Brugerolle De Fraissinette N."/>
            <person name="Rezende De Castro R."/>
            <person name="Schneider M.P."/>
            <person name="Vasconcelos V."/>
            <person name="Leao P.N."/>
        </authorList>
    </citation>
    <scope>NUCLEOTIDE SEQUENCE</scope>
    <source>
        <strain evidence="9">LEGE 11467</strain>
    </source>
</reference>
<dbReference type="PROSITE" id="PS50109">
    <property type="entry name" value="HIS_KIN"/>
    <property type="match status" value="1"/>
</dbReference>
<keyword evidence="10" id="KW-1185">Reference proteome</keyword>
<dbReference type="Gene3D" id="1.10.287.130">
    <property type="match status" value="1"/>
</dbReference>
<keyword evidence="4" id="KW-0902">Two-component regulatory system</keyword>
<dbReference type="InterPro" id="IPR004358">
    <property type="entry name" value="Sig_transdc_His_kin-like_C"/>
</dbReference>
<name>A0A928VVF8_9CYAN</name>
<dbReference type="InterPro" id="IPR011006">
    <property type="entry name" value="CheY-like_superfamily"/>
</dbReference>
<keyword evidence="3 9" id="KW-0808">Transferase</keyword>
<dbReference type="SUPFAM" id="SSF55874">
    <property type="entry name" value="ATPase domain of HSP90 chaperone/DNA topoisomerase II/histidine kinase"/>
    <property type="match status" value="1"/>
</dbReference>
<keyword evidence="5" id="KW-0597">Phosphoprotein</keyword>
<evidence type="ECO:0000256" key="2">
    <source>
        <dbReference type="ARBA" id="ARBA00012438"/>
    </source>
</evidence>
<dbReference type="InterPro" id="IPR003594">
    <property type="entry name" value="HATPase_dom"/>
</dbReference>
<dbReference type="PRINTS" id="PR00344">
    <property type="entry name" value="BCTRLSENSOR"/>
</dbReference>
<dbReference type="SMART" id="SM00387">
    <property type="entry name" value="HATPase_c"/>
    <property type="match status" value="1"/>
</dbReference>
<dbReference type="EMBL" id="JADEXN010000130">
    <property type="protein sequence ID" value="MBE9040896.1"/>
    <property type="molecule type" value="Genomic_DNA"/>
</dbReference>
<evidence type="ECO:0000313" key="9">
    <source>
        <dbReference type="EMBL" id="MBE9040896.1"/>
    </source>
</evidence>
<evidence type="ECO:0000259" key="7">
    <source>
        <dbReference type="PROSITE" id="PS50109"/>
    </source>
</evidence>
<dbReference type="EC" id="2.7.13.3" evidence="2"/>
<evidence type="ECO:0000256" key="3">
    <source>
        <dbReference type="ARBA" id="ARBA00022777"/>
    </source>
</evidence>
<dbReference type="SUPFAM" id="SSF52172">
    <property type="entry name" value="CheY-like"/>
    <property type="match status" value="1"/>
</dbReference>
<comment type="catalytic activity">
    <reaction evidence="1">
        <text>ATP + protein L-histidine = ADP + protein N-phospho-L-histidine.</text>
        <dbReference type="EC" id="2.7.13.3"/>
    </reaction>
</comment>
<dbReference type="Gene3D" id="3.40.50.2300">
    <property type="match status" value="1"/>
</dbReference>
<gene>
    <name evidence="9" type="ORF">IQ235_08905</name>
</gene>
<dbReference type="Pfam" id="PF02518">
    <property type="entry name" value="HATPase_c"/>
    <property type="match status" value="1"/>
</dbReference>
<dbReference type="PROSITE" id="PS50110">
    <property type="entry name" value="RESPONSE_REGULATORY"/>
    <property type="match status" value="1"/>
</dbReference>
<evidence type="ECO:0000256" key="4">
    <source>
        <dbReference type="ARBA" id="ARBA00023012"/>
    </source>
</evidence>
<dbReference type="CDD" id="cd19920">
    <property type="entry name" value="REC_PA4781-like"/>
    <property type="match status" value="1"/>
</dbReference>
<evidence type="ECO:0000256" key="5">
    <source>
        <dbReference type="PROSITE-ProRule" id="PRU00169"/>
    </source>
</evidence>
<evidence type="ECO:0000256" key="1">
    <source>
        <dbReference type="ARBA" id="ARBA00000085"/>
    </source>
</evidence>
<organism evidence="9 10">
    <name type="scientific">Zarconia navalis LEGE 11467</name>
    <dbReference type="NCBI Taxonomy" id="1828826"/>
    <lineage>
        <taxon>Bacteria</taxon>
        <taxon>Bacillati</taxon>
        <taxon>Cyanobacteriota</taxon>
        <taxon>Cyanophyceae</taxon>
        <taxon>Oscillatoriophycideae</taxon>
        <taxon>Oscillatoriales</taxon>
        <taxon>Oscillatoriales incertae sedis</taxon>
        <taxon>Zarconia</taxon>
        <taxon>Zarconia navalis</taxon>
    </lineage>
</organism>
<dbReference type="AlphaFoldDB" id="A0A928VVF8"/>
<evidence type="ECO:0000256" key="6">
    <source>
        <dbReference type="SAM" id="Coils"/>
    </source>
</evidence>
<dbReference type="InterPro" id="IPR001789">
    <property type="entry name" value="Sig_transdc_resp-reg_receiver"/>
</dbReference>
<protein>
    <recommendedName>
        <fullName evidence="2">histidine kinase</fullName>
        <ecNumber evidence="2">2.7.13.3</ecNumber>
    </recommendedName>
</protein>
<comment type="caution">
    <text evidence="9">The sequence shown here is derived from an EMBL/GenBank/DDBJ whole genome shotgun (WGS) entry which is preliminary data.</text>
</comment>
<keyword evidence="3 9" id="KW-0418">Kinase</keyword>
<proteinExistence type="predicted"/>
<evidence type="ECO:0000259" key="8">
    <source>
        <dbReference type="PROSITE" id="PS50110"/>
    </source>
</evidence>
<dbReference type="PANTHER" id="PTHR43065">
    <property type="entry name" value="SENSOR HISTIDINE KINASE"/>
    <property type="match status" value="1"/>
</dbReference>
<dbReference type="PANTHER" id="PTHR43065:SF42">
    <property type="entry name" value="TWO-COMPONENT SENSOR PPRA"/>
    <property type="match status" value="1"/>
</dbReference>
<dbReference type="RefSeq" id="WP_264321130.1">
    <property type="nucleotide sequence ID" value="NZ_JADEXN010000130.1"/>
</dbReference>
<dbReference type="Pfam" id="PF00072">
    <property type="entry name" value="Response_reg"/>
    <property type="match status" value="1"/>
</dbReference>
<feature type="coiled-coil region" evidence="6">
    <location>
        <begin position="130"/>
        <end position="161"/>
    </location>
</feature>
<sequence length="444" mass="49642">MSEPQSFDSLGEILVVDDELDNLKLLSRMLQDRGYCVRQAMSGELALKVCLRSPPDLILLDIMMPILNGYEVCEQLKADAILADIPVIFMSALGGGFDKAKAFKAGGVDYITKPFQIEEAIARIEHQLTISSLQTQLQKRNQELEQTLSDLRHTQAQLIEREKMSGIGVLVAGVAHEINNPANFIYGNIAPAIEYTNDLFHLLTLYQDCYPEPVREIEEAIDSIDLEYLKADFPRLLKSLNTGASRIRDIVKNLRCFSALDCAPLKIANPHIGLESTLMLLQNRLSAQPHRPEIEVRREYGNVSPFEYYPALLNQVFLHLLANAINAIDTRIQKEQWNDKLRWLSPLISIRTKVLDGDWVEIRIADNGIGIPQGDRDRVFEPFFTTQPVGAGTGLGLATSYSIVVTQHGGQLEFESEVGRGTEFIVQLPFRGGSCPPDDRHSDG</sequence>
<accession>A0A928VVF8</accession>